<dbReference type="Gramene" id="Kaladp0100s0103.1.v1.1">
    <property type="protein sequence ID" value="Kaladp0100s0103.1.v1.1"/>
    <property type="gene ID" value="Kaladp0100s0103.v1.1"/>
</dbReference>
<name>A0A7N0V3M5_KALFE</name>
<dbReference type="PANTHER" id="PTHR43572:SF78">
    <property type="entry name" value="CLP R DOMAIN-CONTAINING PROTEIN"/>
    <property type="match status" value="1"/>
</dbReference>
<evidence type="ECO:0000256" key="2">
    <source>
        <dbReference type="ARBA" id="ARBA00022737"/>
    </source>
</evidence>
<feature type="compositionally biased region" description="Low complexity" evidence="4">
    <location>
        <begin position="759"/>
        <end position="768"/>
    </location>
</feature>
<keyword evidence="2 3" id="KW-0677">Repeat</keyword>
<dbReference type="Proteomes" id="UP000594263">
    <property type="component" value="Unplaced"/>
</dbReference>
<dbReference type="Pfam" id="PF23569">
    <property type="entry name" value="NBD_SMAX1"/>
    <property type="match status" value="1"/>
</dbReference>
<evidence type="ECO:0000259" key="5">
    <source>
        <dbReference type="PROSITE" id="PS51903"/>
    </source>
</evidence>
<evidence type="ECO:0000313" key="6">
    <source>
        <dbReference type="EnsemblPlants" id="Kaladp0100s0103.1.v1.1"/>
    </source>
</evidence>
<dbReference type="EnsemblPlants" id="Kaladp0100s0103.1.v1.1">
    <property type="protein sequence ID" value="Kaladp0100s0103.1.v1.1"/>
    <property type="gene ID" value="Kaladp0100s0103.v1.1"/>
</dbReference>
<dbReference type="Pfam" id="PF02861">
    <property type="entry name" value="Clp_N"/>
    <property type="match status" value="1"/>
</dbReference>
<dbReference type="InterPro" id="IPR027417">
    <property type="entry name" value="P-loop_NTPase"/>
</dbReference>
<dbReference type="InterPro" id="IPR004176">
    <property type="entry name" value="Clp_R_N"/>
</dbReference>
<dbReference type="PROSITE" id="PS51903">
    <property type="entry name" value="CLP_R"/>
    <property type="match status" value="1"/>
</dbReference>
<feature type="region of interest" description="Disordered" evidence="4">
    <location>
        <begin position="759"/>
        <end position="780"/>
    </location>
</feature>
<evidence type="ECO:0000256" key="1">
    <source>
        <dbReference type="ARBA" id="ARBA00008675"/>
    </source>
</evidence>
<dbReference type="InterPro" id="IPR051650">
    <property type="entry name" value="SL_signaling_regulator"/>
</dbReference>
<dbReference type="AlphaFoldDB" id="A0A7N0V3M5"/>
<dbReference type="InterPro" id="IPR036628">
    <property type="entry name" value="Clp_N_dom_sf"/>
</dbReference>
<dbReference type="Gene3D" id="3.40.50.300">
    <property type="entry name" value="P-loop containing nucleotide triphosphate hydrolases"/>
    <property type="match status" value="2"/>
</dbReference>
<dbReference type="SUPFAM" id="SSF52540">
    <property type="entry name" value="P-loop containing nucleoside triphosphate hydrolases"/>
    <property type="match status" value="1"/>
</dbReference>
<reference evidence="6" key="1">
    <citation type="submission" date="2021-01" db="UniProtKB">
        <authorList>
            <consortium name="EnsemblPlants"/>
        </authorList>
    </citation>
    <scope>IDENTIFICATION</scope>
</reference>
<dbReference type="PANTHER" id="PTHR43572">
    <property type="entry name" value="CHAPERONE PROTEIN CLPD, CHLOROPLASTIC"/>
    <property type="match status" value="1"/>
</dbReference>
<dbReference type="InterPro" id="IPR058680">
    <property type="entry name" value="NBD_SMAX1-like"/>
</dbReference>
<dbReference type="SUPFAM" id="SSF81923">
    <property type="entry name" value="Double Clp-N motif"/>
    <property type="match status" value="1"/>
</dbReference>
<dbReference type="Gene3D" id="1.10.1780.10">
    <property type="entry name" value="Clp, N-terminal domain"/>
    <property type="match status" value="1"/>
</dbReference>
<dbReference type="OMA" id="ISPNCVS"/>
<keyword evidence="7" id="KW-1185">Reference proteome</keyword>
<sequence>MRAGGCTVHQALSNDAATIIKQAVTLARRRGHAQVTPLHVASTMLSSSSGLLRTACLQSHSHPLQCKALELCFNVALNRLPTTSASPLLGHHSHPHPSISNALIAAFKRAQAHQRRGSTDNQQQPLMAVKIELEQLIISILDDPSVSRVMREADFSSTEVKTNIERVISLESCAKAKEGNQATSPTTTAATTSSSFQIGDRPIIGASPDVSKVMENMMNINKRNTIVVGECTTSVECVIEGVKAKVECKDVPHTLKDVKFTTLQSHSLPTLSKGEVEQKLAEIRSLVSDSNHGKSGLILFIGDLKWISDSWTRSNCNSRIDHQGIVRNIHSGYHPVEHMVMELGKLAASYARLWIMGVATFETYTKCRDGHPSIQSLLDLHAVTISVDNLALRLNTTESNGDSRNLSQYKIITSNNNQYSNKTSTLPKWLQQCKNEIKKPTKLDQECIPVADLCKKWNSKCTAVSKQQSISDLCSSEKTIDFSSVLSPSSSTSAFYLDHKRSSYGLPTDHKVWPPPVVIKDNLLKDNHSHNNSSFFISERSYPFHSKSYSYPNSPSYSDAMETDQSQMFSKSEGLNVDNLKKICSALEIKVPWQKDIIPEIASTVLRCRSGMVKRKGRSWQNNDQNKYETWLYFQGMDVVGKEKIARELARVIFGSYAKFVSISLSNFSCPKADSTQDSMRNKRGRDEQICSYIERFGAEVSCNPHRVFLVEDVEQADYSSQLGIKKAIERGIIVTSNAEEVSLCDAIIILSCESYSSKSRASSPSISTELHGGKYHHEDHQDKANDVGCLNLEDISPCVSLDLDLNISVVDDASVEDQYIDEIGILHSVDKLVVFQLIQGL</sequence>
<feature type="domain" description="Clp R" evidence="5">
    <location>
        <begin position="8"/>
        <end position="170"/>
    </location>
</feature>
<protein>
    <recommendedName>
        <fullName evidence="5">Clp R domain-containing protein</fullName>
    </recommendedName>
</protein>
<accession>A0A7N0V3M5</accession>
<evidence type="ECO:0000256" key="3">
    <source>
        <dbReference type="PROSITE-ProRule" id="PRU01251"/>
    </source>
</evidence>
<comment type="similarity">
    <text evidence="1">Belongs to the ClpA/ClpB family.</text>
</comment>
<proteinExistence type="inferred from homology"/>
<organism evidence="6 7">
    <name type="scientific">Kalanchoe fedtschenkoi</name>
    <name type="common">Lavender scallops</name>
    <name type="synonym">South American air plant</name>
    <dbReference type="NCBI Taxonomy" id="63787"/>
    <lineage>
        <taxon>Eukaryota</taxon>
        <taxon>Viridiplantae</taxon>
        <taxon>Streptophyta</taxon>
        <taxon>Embryophyta</taxon>
        <taxon>Tracheophyta</taxon>
        <taxon>Spermatophyta</taxon>
        <taxon>Magnoliopsida</taxon>
        <taxon>eudicotyledons</taxon>
        <taxon>Gunneridae</taxon>
        <taxon>Pentapetalae</taxon>
        <taxon>Saxifragales</taxon>
        <taxon>Crassulaceae</taxon>
        <taxon>Kalanchoe</taxon>
    </lineage>
</organism>
<evidence type="ECO:0000313" key="7">
    <source>
        <dbReference type="Proteomes" id="UP000594263"/>
    </source>
</evidence>
<evidence type="ECO:0000256" key="4">
    <source>
        <dbReference type="SAM" id="MobiDB-lite"/>
    </source>
</evidence>